<dbReference type="RefSeq" id="WP_081373297.1">
    <property type="nucleotide sequence ID" value="NZ_FRBD01000033.1"/>
</dbReference>
<evidence type="ECO:0000313" key="2">
    <source>
        <dbReference type="Proteomes" id="UP000184130"/>
    </source>
</evidence>
<dbReference type="InterPro" id="IPR034154">
    <property type="entry name" value="TOPRIM_DnaG/twinkle"/>
</dbReference>
<dbReference type="Gene3D" id="3.40.1360.10">
    <property type="match status" value="1"/>
</dbReference>
<dbReference type="SUPFAM" id="SSF56731">
    <property type="entry name" value="DNA primase core"/>
    <property type="match status" value="1"/>
</dbReference>
<proteinExistence type="predicted"/>
<dbReference type="EMBL" id="FRBD01000033">
    <property type="protein sequence ID" value="SHL21697.1"/>
    <property type="molecule type" value="Genomic_DNA"/>
</dbReference>
<dbReference type="Proteomes" id="UP000184130">
    <property type="component" value="Unassembled WGS sequence"/>
</dbReference>
<evidence type="ECO:0008006" key="3">
    <source>
        <dbReference type="Google" id="ProtNLM"/>
    </source>
</evidence>
<accession>A0A1M6YU05</accession>
<dbReference type="CDD" id="cd01029">
    <property type="entry name" value="TOPRIM_primases"/>
    <property type="match status" value="1"/>
</dbReference>
<evidence type="ECO:0000313" key="1">
    <source>
        <dbReference type="EMBL" id="SHL21697.1"/>
    </source>
</evidence>
<reference evidence="1 2" key="1">
    <citation type="submission" date="2016-11" db="EMBL/GenBank/DDBJ databases">
        <authorList>
            <person name="Jaros S."/>
            <person name="Januszkiewicz K."/>
            <person name="Wedrychowicz H."/>
        </authorList>
    </citation>
    <scope>NUCLEOTIDE SEQUENCE [LARGE SCALE GENOMIC DNA]</scope>
    <source>
        <strain evidence="1 2">KHT3</strain>
    </source>
</reference>
<dbReference type="AlphaFoldDB" id="A0A1M6YU05"/>
<name>A0A1M6YU05_XYLRU</name>
<sequence length="359" mass="41183">MMKDLKEKDDILRATDGGLKVFQHYLGDKVVAGVKFKNPFYTDTIASCNLYYGKTCGRYFLVDFGDSGERGDCFWFVAKWENLDYHNDFEEILRVIDNELCLNIFKDDKKPVTQKSEKPKFVATIVPSNSNTILPFNIRVNEHFSSAEKAYWQQYGIDEATLERYNVKSVNYFSSQKKDGTPYEIQADGSPFFGYYFGGGEGVKIYRPGHFHRFVYAGKLPHPYVFGLDQLSQHGETLYFTGGEKDVLSLSSHGFHTISLNSETAKVPQGLLQSLSGRFERLVFLYDTDETGLKEASSRVEETRNLGYKNVAQVKLPLAGTKQEKDISDFFRLGHQASELQELTEQEFYDNVNRKTFRR</sequence>
<protein>
    <recommendedName>
        <fullName evidence="3">Toprim-like</fullName>
    </recommendedName>
</protein>
<dbReference type="OrthoDB" id="877327at2"/>
<organism evidence="1 2">
    <name type="scientific">Xylanibacter ruminicola</name>
    <name type="common">Prevotella ruminicola</name>
    <dbReference type="NCBI Taxonomy" id="839"/>
    <lineage>
        <taxon>Bacteria</taxon>
        <taxon>Pseudomonadati</taxon>
        <taxon>Bacteroidota</taxon>
        <taxon>Bacteroidia</taxon>
        <taxon>Bacteroidales</taxon>
        <taxon>Prevotellaceae</taxon>
        <taxon>Xylanibacter</taxon>
    </lineage>
</organism>
<gene>
    <name evidence="1" type="ORF">SAMN05216463_1333</name>
</gene>